<organism evidence="1 2">
    <name type="scientific">Hermanssonia centrifuga</name>
    <dbReference type="NCBI Taxonomy" id="98765"/>
    <lineage>
        <taxon>Eukaryota</taxon>
        <taxon>Fungi</taxon>
        <taxon>Dikarya</taxon>
        <taxon>Basidiomycota</taxon>
        <taxon>Agaricomycotina</taxon>
        <taxon>Agaricomycetes</taxon>
        <taxon>Polyporales</taxon>
        <taxon>Meruliaceae</taxon>
        <taxon>Hermanssonia</taxon>
    </lineage>
</organism>
<proteinExistence type="predicted"/>
<dbReference type="EMBL" id="MLYV02001295">
    <property type="protein sequence ID" value="PSR71083.1"/>
    <property type="molecule type" value="Genomic_DNA"/>
</dbReference>
<reference evidence="1 2" key="1">
    <citation type="submission" date="2018-02" db="EMBL/GenBank/DDBJ databases">
        <title>Genome sequence of the basidiomycete white-rot fungus Phlebia centrifuga.</title>
        <authorList>
            <person name="Granchi Z."/>
            <person name="Peng M."/>
            <person name="de Vries R.P."/>
            <person name="Hilden K."/>
            <person name="Makela M.R."/>
            <person name="Grigoriev I."/>
            <person name="Riley R."/>
        </authorList>
    </citation>
    <scope>NUCLEOTIDE SEQUENCE [LARGE SCALE GENOMIC DNA]</scope>
    <source>
        <strain evidence="1 2">FBCC195</strain>
    </source>
</reference>
<gene>
    <name evidence="1" type="ORF">PHLCEN_2v13052</name>
</gene>
<keyword evidence="2" id="KW-1185">Reference proteome</keyword>
<evidence type="ECO:0000313" key="1">
    <source>
        <dbReference type="EMBL" id="PSR71083.1"/>
    </source>
</evidence>
<name>A0A2R6NFD5_9APHY</name>
<evidence type="ECO:0000313" key="2">
    <source>
        <dbReference type="Proteomes" id="UP000186601"/>
    </source>
</evidence>
<accession>A0A2R6NFD5</accession>
<dbReference type="AlphaFoldDB" id="A0A2R6NFD5"/>
<dbReference type="OrthoDB" id="5372118at2759"/>
<dbReference type="Proteomes" id="UP000186601">
    <property type="component" value="Unassembled WGS sequence"/>
</dbReference>
<protein>
    <submittedName>
        <fullName evidence="1">Uncharacterized protein</fullName>
    </submittedName>
</protein>
<sequence length="240" mass="26769">MPGLNASRSHSVIMQHDSASDFLAAAYPTLQRHEASANIVMAHALKRVSTEAALSGFQFTCDSDVENWLSSADASSFTPHRNENAFWLTLWSSPSPSSPPVLDLVLACVDWTLGKYPIFLWTPQSQSTIASAWLAPRIRQMAEHLRLCVPPQRVFSVFGMTPLVKTFTRCWTALTGFVVEPEPFYAAYFSFCTAKTFKNSRFPLPAGHHLRRAMISDVDSVAQLCKEFADDSVSPFYVIR</sequence>
<comment type="caution">
    <text evidence="1">The sequence shown here is derived from an EMBL/GenBank/DDBJ whole genome shotgun (WGS) entry which is preliminary data.</text>
</comment>